<name>A0AAD0XFU5_9BURK</name>
<proteinExistence type="predicted"/>
<reference evidence="1 2" key="1">
    <citation type="submission" date="2017-11" db="EMBL/GenBank/DDBJ databases">
        <title>Complete genome sequence of Herbaspirillum rubrisubalbicans DSM 11543.</title>
        <authorList>
            <person name="Chen M."/>
            <person name="An Q."/>
        </authorList>
    </citation>
    <scope>NUCLEOTIDE SEQUENCE [LARGE SCALE GENOMIC DNA]</scope>
    <source>
        <strain evidence="1 2">DSM 11543</strain>
    </source>
</reference>
<sequence>MSRAQTPATSADLQSAISMLSAALKGIGATSPLAPADAKALEEMPPTIEKALPDYSPNIVLTGDRAKRFSWSVSDIADLTTSLESSSKHFPEHFALTPGQVAPVLAVETFTAGITKRLELLYSMMSNEDEQEAANGGT</sequence>
<evidence type="ECO:0000313" key="2">
    <source>
        <dbReference type="Proteomes" id="UP000269199"/>
    </source>
</evidence>
<dbReference type="Proteomes" id="UP000269199">
    <property type="component" value="Chromosome"/>
</dbReference>
<dbReference type="RefSeq" id="WP_061789280.1">
    <property type="nucleotide sequence ID" value="NZ_CP024996.1"/>
</dbReference>
<organism evidence="1 2">
    <name type="scientific">Herbaspirillum rubrisubalbicans</name>
    <dbReference type="NCBI Taxonomy" id="80842"/>
    <lineage>
        <taxon>Bacteria</taxon>
        <taxon>Pseudomonadati</taxon>
        <taxon>Pseudomonadota</taxon>
        <taxon>Betaproteobacteria</taxon>
        <taxon>Burkholderiales</taxon>
        <taxon>Oxalobacteraceae</taxon>
        <taxon>Herbaspirillum</taxon>
    </lineage>
</organism>
<accession>A0AAD0XFU5</accession>
<dbReference type="AlphaFoldDB" id="A0AAD0XFU5"/>
<evidence type="ECO:0000313" key="1">
    <source>
        <dbReference type="EMBL" id="AYR22999.1"/>
    </source>
</evidence>
<gene>
    <name evidence="1" type="ORF">RC54_03820</name>
</gene>
<dbReference type="EMBL" id="CP024996">
    <property type="protein sequence ID" value="AYR22999.1"/>
    <property type="molecule type" value="Genomic_DNA"/>
</dbReference>
<protein>
    <submittedName>
        <fullName evidence="1">Uncharacterized protein</fullName>
    </submittedName>
</protein>